<dbReference type="InterPro" id="IPR015943">
    <property type="entry name" value="WD40/YVTN_repeat-like_dom_sf"/>
</dbReference>
<dbReference type="InterPro" id="IPR018247">
    <property type="entry name" value="EF_Hand_1_Ca_BS"/>
</dbReference>
<dbReference type="KEGG" id="llh:I41_23130"/>
<dbReference type="Gene3D" id="1.10.238.10">
    <property type="entry name" value="EF-hand"/>
    <property type="match status" value="1"/>
</dbReference>
<accession>A0A517TXL9</accession>
<dbReference type="Gene3D" id="2.40.128.630">
    <property type="match status" value="1"/>
</dbReference>
<proteinExistence type="predicted"/>
<dbReference type="InterPro" id="IPR011992">
    <property type="entry name" value="EF-hand-dom_pair"/>
</dbReference>
<dbReference type="AlphaFoldDB" id="A0A517TXL9"/>
<dbReference type="SUPFAM" id="SSF50998">
    <property type="entry name" value="Quinoprotein alcohol dehydrogenase-like"/>
    <property type="match status" value="1"/>
</dbReference>
<dbReference type="Gene3D" id="2.130.10.10">
    <property type="entry name" value="YVTN repeat-like/Quinoprotein amine dehydrogenase"/>
    <property type="match status" value="1"/>
</dbReference>
<dbReference type="GO" id="GO:0005509">
    <property type="term" value="F:calcium ion binding"/>
    <property type="evidence" value="ECO:0007669"/>
    <property type="project" value="InterPro"/>
</dbReference>
<dbReference type="InterPro" id="IPR002048">
    <property type="entry name" value="EF_hand_dom"/>
</dbReference>
<reference evidence="3 4" key="1">
    <citation type="submission" date="2019-02" db="EMBL/GenBank/DDBJ databases">
        <title>Deep-cultivation of Planctomycetes and their phenomic and genomic characterization uncovers novel biology.</title>
        <authorList>
            <person name="Wiegand S."/>
            <person name="Jogler M."/>
            <person name="Boedeker C."/>
            <person name="Pinto D."/>
            <person name="Vollmers J."/>
            <person name="Rivas-Marin E."/>
            <person name="Kohn T."/>
            <person name="Peeters S.H."/>
            <person name="Heuer A."/>
            <person name="Rast P."/>
            <person name="Oberbeckmann S."/>
            <person name="Bunk B."/>
            <person name="Jeske O."/>
            <person name="Meyerdierks A."/>
            <person name="Storesund J.E."/>
            <person name="Kallscheuer N."/>
            <person name="Luecker S."/>
            <person name="Lage O.M."/>
            <person name="Pohl T."/>
            <person name="Merkel B.J."/>
            <person name="Hornburger P."/>
            <person name="Mueller R.-W."/>
            <person name="Bruemmer F."/>
            <person name="Labrenz M."/>
            <person name="Spormann A.M."/>
            <person name="Op den Camp H."/>
            <person name="Overmann J."/>
            <person name="Amann R."/>
            <person name="Jetten M.S.M."/>
            <person name="Mascher T."/>
            <person name="Medema M.H."/>
            <person name="Devos D.P."/>
            <person name="Kaster A.-K."/>
            <person name="Ovreas L."/>
            <person name="Rohde M."/>
            <person name="Galperin M.Y."/>
            <person name="Jogler C."/>
        </authorList>
    </citation>
    <scope>NUCLEOTIDE SEQUENCE [LARGE SCALE GENOMIC DNA]</scope>
    <source>
        <strain evidence="3 4">I41</strain>
    </source>
</reference>
<gene>
    <name evidence="3" type="ORF">I41_23130</name>
</gene>
<dbReference type="InterPro" id="IPR002372">
    <property type="entry name" value="PQQ_rpt_dom"/>
</dbReference>
<evidence type="ECO:0000259" key="2">
    <source>
        <dbReference type="PROSITE" id="PS50222"/>
    </source>
</evidence>
<evidence type="ECO:0000313" key="4">
    <source>
        <dbReference type="Proteomes" id="UP000317909"/>
    </source>
</evidence>
<dbReference type="OrthoDB" id="244732at2"/>
<protein>
    <submittedName>
        <fullName evidence="3">Outer membrane biogenesis protein BamB</fullName>
    </submittedName>
</protein>
<feature type="signal peptide" evidence="1">
    <location>
        <begin position="1"/>
        <end position="18"/>
    </location>
</feature>
<dbReference type="SUPFAM" id="SSF47473">
    <property type="entry name" value="EF-hand"/>
    <property type="match status" value="1"/>
</dbReference>
<evidence type="ECO:0000256" key="1">
    <source>
        <dbReference type="SAM" id="SignalP"/>
    </source>
</evidence>
<keyword evidence="1" id="KW-0732">Signal</keyword>
<dbReference type="Pfam" id="PF13202">
    <property type="entry name" value="EF-hand_5"/>
    <property type="match status" value="2"/>
</dbReference>
<evidence type="ECO:0000313" key="3">
    <source>
        <dbReference type="EMBL" id="QDT73124.1"/>
    </source>
</evidence>
<dbReference type="Proteomes" id="UP000317909">
    <property type="component" value="Chromosome"/>
</dbReference>
<dbReference type="InterPro" id="IPR011047">
    <property type="entry name" value="Quinoprotein_ADH-like_sf"/>
</dbReference>
<organism evidence="3 4">
    <name type="scientific">Lacipirellula limnantheis</name>
    <dbReference type="NCBI Taxonomy" id="2528024"/>
    <lineage>
        <taxon>Bacteria</taxon>
        <taxon>Pseudomonadati</taxon>
        <taxon>Planctomycetota</taxon>
        <taxon>Planctomycetia</taxon>
        <taxon>Pirellulales</taxon>
        <taxon>Lacipirellulaceae</taxon>
        <taxon>Lacipirellula</taxon>
    </lineage>
</organism>
<dbReference type="EMBL" id="CP036339">
    <property type="protein sequence ID" value="QDT73124.1"/>
    <property type="molecule type" value="Genomic_DNA"/>
</dbReference>
<dbReference type="Pfam" id="PF13360">
    <property type="entry name" value="PQQ_2"/>
    <property type="match status" value="2"/>
</dbReference>
<keyword evidence="4" id="KW-1185">Reference proteome</keyword>
<dbReference type="PANTHER" id="PTHR34512:SF30">
    <property type="entry name" value="OUTER MEMBRANE PROTEIN ASSEMBLY FACTOR BAMB"/>
    <property type="match status" value="1"/>
</dbReference>
<sequence length="481" mass="50602" precursor="true">MSKLVIAFLLCFASAAISAEIASPWPRFRGPNGSGVAEGQQPPIHVGPEENVLWKVEAPPGLSSPIVLDDLIVMTGFDGGKLWTIAYRRSDGSEAWRAAAPAERLESYHPADGSPAASTPATDGERIVSYFGSCGLFCYDKTGRELWNYPLPTAATLGNFGTGTSPVIEDGVVLLLRDGPSDSQLIALDVESGAVKWRQPRTSRGGFSTPVIWETAGGKQVAAAGHGRLIGYDLQTGEPQWFVEGMPTSCCASPVIANGDLYFAAWSPGAAGDADFKLPTFQLVLLADGDGDGALSREELAKSPLKDFFDVIDASQDGSITSDEWDAAGALMAAAKNSAFALQPGGSGDVTATHVRWRHEGGLPYVPSAIVYNGQQVMVKDGGIVTVNDVASGEELYQKRAVASGGYYASPVAANGSIYFTSLTDGTITVLKAGESSPVVLAKNPPLGERTSATPAIADDTLYVRTAGRLYAFREQSDAKR</sequence>
<feature type="chain" id="PRO_5021803793" evidence="1">
    <location>
        <begin position="19"/>
        <end position="481"/>
    </location>
</feature>
<dbReference type="PROSITE" id="PS00018">
    <property type="entry name" value="EF_HAND_1"/>
    <property type="match status" value="1"/>
</dbReference>
<dbReference type="PANTHER" id="PTHR34512">
    <property type="entry name" value="CELL SURFACE PROTEIN"/>
    <property type="match status" value="1"/>
</dbReference>
<dbReference type="PROSITE" id="PS50222">
    <property type="entry name" value="EF_HAND_2"/>
    <property type="match status" value="1"/>
</dbReference>
<dbReference type="RefSeq" id="WP_145432616.1">
    <property type="nucleotide sequence ID" value="NZ_CP036339.1"/>
</dbReference>
<feature type="domain" description="EF-hand" evidence="2">
    <location>
        <begin position="300"/>
        <end position="335"/>
    </location>
</feature>
<name>A0A517TXL9_9BACT</name>